<gene>
    <name evidence="2" type="ORF">CFN03_09240</name>
</gene>
<evidence type="ECO:0000313" key="3">
    <source>
        <dbReference type="Proteomes" id="UP000216682"/>
    </source>
</evidence>
<sequence>MKTKYLDKRGWRRLLRSNYKEKIIHHEGEEILVGLLDIHKVRSPLTVPILDKKVRVCDNHYKWLQIMPKNGNYSLTVMYDDRGQVLQYYFDINIEHILELGNARRTDIYLDVLVLPDGRYELVDERDIKRALKRGHITEAEHDYAYVVANQLMQDIEVDFDCFKRFAEHCKRTIDHLNEKQ</sequence>
<dbReference type="AlphaFoldDB" id="A0A265E6W9"/>
<dbReference type="PANTHER" id="PTHR41271:SF1">
    <property type="entry name" value="DUF402 DOMAIN-CONTAINING PROTEIN"/>
    <property type="match status" value="1"/>
</dbReference>
<dbReference type="Gene3D" id="2.40.380.10">
    <property type="entry name" value="FomD-like"/>
    <property type="match status" value="1"/>
</dbReference>
<dbReference type="RefSeq" id="WP_094906756.1">
    <property type="nucleotide sequence ID" value="NZ_NPEZ01000003.1"/>
</dbReference>
<dbReference type="InterPro" id="IPR035930">
    <property type="entry name" value="FomD-like_sf"/>
</dbReference>
<evidence type="ECO:0000313" key="2">
    <source>
        <dbReference type="EMBL" id="OZT77245.1"/>
    </source>
</evidence>
<dbReference type="EMBL" id="NPEZ01000003">
    <property type="protein sequence ID" value="OZT77245.1"/>
    <property type="molecule type" value="Genomic_DNA"/>
</dbReference>
<dbReference type="InterPro" id="IPR007295">
    <property type="entry name" value="DUF402"/>
</dbReference>
<organism evidence="2 3">
    <name type="scientific">Salinicoccus roseus</name>
    <dbReference type="NCBI Taxonomy" id="45670"/>
    <lineage>
        <taxon>Bacteria</taxon>
        <taxon>Bacillati</taxon>
        <taxon>Bacillota</taxon>
        <taxon>Bacilli</taxon>
        <taxon>Bacillales</taxon>
        <taxon>Staphylococcaceae</taxon>
        <taxon>Salinicoccus</taxon>
    </lineage>
</organism>
<feature type="domain" description="DUF402" evidence="1">
    <location>
        <begin position="64"/>
        <end position="157"/>
    </location>
</feature>
<dbReference type="SUPFAM" id="SSF159234">
    <property type="entry name" value="FomD-like"/>
    <property type="match status" value="1"/>
</dbReference>
<dbReference type="Proteomes" id="UP000216682">
    <property type="component" value="Unassembled WGS sequence"/>
</dbReference>
<protein>
    <recommendedName>
        <fullName evidence="1">DUF402 domain-containing protein</fullName>
    </recommendedName>
</protein>
<evidence type="ECO:0000259" key="1">
    <source>
        <dbReference type="Pfam" id="PF04167"/>
    </source>
</evidence>
<accession>A0A265E6W9</accession>
<dbReference type="Pfam" id="PF04167">
    <property type="entry name" value="DUF402"/>
    <property type="match status" value="1"/>
</dbReference>
<reference evidence="2 3" key="1">
    <citation type="submission" date="2017-07" db="EMBL/GenBank/DDBJ databases">
        <title>Shotgun whole genome sequences of three halophilic bacterial isolates.</title>
        <authorList>
            <person name="Pozzo T."/>
            <person name="Higdon S.M."/>
            <person name="Quillaguaman J."/>
        </authorList>
    </citation>
    <scope>NUCLEOTIDE SEQUENCE [LARGE SCALE GENOMIC DNA]</scope>
    <source>
        <strain evidence="2 3">BU-1</strain>
    </source>
</reference>
<comment type="caution">
    <text evidence="2">The sequence shown here is derived from an EMBL/GenBank/DDBJ whole genome shotgun (WGS) entry which is preliminary data.</text>
</comment>
<proteinExistence type="predicted"/>
<dbReference type="PANTHER" id="PTHR41271">
    <property type="entry name" value="DUF402 DOMAIN-CONTAINING PROTEIN"/>
    <property type="match status" value="1"/>
</dbReference>
<name>A0A265E6W9_9STAP</name>